<evidence type="ECO:0000313" key="10">
    <source>
        <dbReference type="EMBL" id="TBO30182.1"/>
    </source>
</evidence>
<keyword evidence="3" id="KW-0645">Protease</keyword>
<feature type="transmembrane region" description="Helical" evidence="9">
    <location>
        <begin position="107"/>
        <end position="124"/>
    </location>
</feature>
<dbReference type="NCBIfam" id="TIGR04178">
    <property type="entry name" value="exo_archaeo"/>
    <property type="match status" value="1"/>
</dbReference>
<dbReference type="GO" id="GO:0008233">
    <property type="term" value="F:peptidase activity"/>
    <property type="evidence" value="ECO:0007669"/>
    <property type="project" value="UniProtKB-KW"/>
</dbReference>
<dbReference type="AlphaFoldDB" id="A0A4Q9GXV0"/>
<dbReference type="NCBIfam" id="TIGR03113">
    <property type="entry name" value="exosort_XrtB"/>
    <property type="match status" value="1"/>
</dbReference>
<dbReference type="OrthoDB" id="597443at2"/>
<feature type="transmembrane region" description="Helical" evidence="9">
    <location>
        <begin position="131"/>
        <end position="153"/>
    </location>
</feature>
<evidence type="ECO:0000256" key="7">
    <source>
        <dbReference type="ARBA" id="ARBA00023136"/>
    </source>
</evidence>
<dbReference type="InterPro" id="IPR017544">
    <property type="entry name" value="Exosortase-2"/>
</dbReference>
<dbReference type="InterPro" id="IPR019127">
    <property type="entry name" value="Exosortase"/>
</dbReference>
<evidence type="ECO:0000256" key="6">
    <source>
        <dbReference type="ARBA" id="ARBA00022989"/>
    </source>
</evidence>
<dbReference type="Pfam" id="PF09721">
    <property type="entry name" value="Exosortase_EpsH"/>
    <property type="match status" value="1"/>
</dbReference>
<feature type="transmembrane region" description="Helical" evidence="9">
    <location>
        <begin position="45"/>
        <end position="65"/>
    </location>
</feature>
<accession>A0A4Q9GXV0</accession>
<keyword evidence="6 9" id="KW-1133">Transmembrane helix</keyword>
<organism evidence="10 11">
    <name type="scientific">Aquabacterium lacunae</name>
    <dbReference type="NCBI Taxonomy" id="2528630"/>
    <lineage>
        <taxon>Bacteria</taxon>
        <taxon>Pseudomonadati</taxon>
        <taxon>Pseudomonadota</taxon>
        <taxon>Betaproteobacteria</taxon>
        <taxon>Burkholderiales</taxon>
        <taxon>Aquabacterium</taxon>
    </lineage>
</organism>
<feature type="region of interest" description="Disordered" evidence="8">
    <location>
        <begin position="1"/>
        <end position="35"/>
    </location>
</feature>
<protein>
    <submittedName>
        <fullName evidence="10">Exosortase B</fullName>
    </submittedName>
</protein>
<dbReference type="InterPro" id="IPR026392">
    <property type="entry name" value="Exo/Archaeosortase_dom"/>
</dbReference>
<comment type="caution">
    <text evidence="10">The sequence shown here is derived from an EMBL/GenBank/DDBJ whole genome shotgun (WGS) entry which is preliminary data.</text>
</comment>
<feature type="compositionally biased region" description="Low complexity" evidence="8">
    <location>
        <begin position="21"/>
        <end position="33"/>
    </location>
</feature>
<dbReference type="NCBIfam" id="TIGR02602">
    <property type="entry name" value="8TM_EpsH"/>
    <property type="match status" value="1"/>
</dbReference>
<dbReference type="EMBL" id="SIXI01000004">
    <property type="protein sequence ID" value="TBO30182.1"/>
    <property type="molecule type" value="Genomic_DNA"/>
</dbReference>
<proteinExistence type="predicted"/>
<keyword evidence="7 9" id="KW-0472">Membrane</keyword>
<comment type="subcellular location">
    <subcellularLocation>
        <location evidence="1">Cell membrane</location>
        <topology evidence="1">Multi-pass membrane protein</topology>
    </subcellularLocation>
</comment>
<evidence type="ECO:0000256" key="5">
    <source>
        <dbReference type="ARBA" id="ARBA00022801"/>
    </source>
</evidence>
<keyword evidence="4 9" id="KW-0812">Transmembrane</keyword>
<evidence type="ECO:0000256" key="1">
    <source>
        <dbReference type="ARBA" id="ARBA00004651"/>
    </source>
</evidence>
<keyword evidence="5" id="KW-0378">Hydrolase</keyword>
<evidence type="ECO:0000256" key="9">
    <source>
        <dbReference type="SAM" id="Phobius"/>
    </source>
</evidence>
<keyword evidence="11" id="KW-1185">Reference proteome</keyword>
<feature type="transmembrane region" description="Helical" evidence="9">
    <location>
        <begin position="252"/>
        <end position="276"/>
    </location>
</feature>
<dbReference type="GO" id="GO:0006508">
    <property type="term" value="P:proteolysis"/>
    <property type="evidence" value="ECO:0007669"/>
    <property type="project" value="UniProtKB-KW"/>
</dbReference>
<feature type="transmembrane region" description="Helical" evidence="9">
    <location>
        <begin position="159"/>
        <end position="177"/>
    </location>
</feature>
<reference evidence="10 11" key="1">
    <citation type="submission" date="2019-02" db="EMBL/GenBank/DDBJ databases">
        <title>Aquabacterium sp. strain KMB7.</title>
        <authorList>
            <person name="Chen W.-M."/>
        </authorList>
    </citation>
    <scope>NUCLEOTIDE SEQUENCE [LARGE SCALE GENOMIC DNA]</scope>
    <source>
        <strain evidence="10 11">KMB7</strain>
    </source>
</reference>
<feature type="transmembrane region" description="Helical" evidence="9">
    <location>
        <begin position="288"/>
        <end position="312"/>
    </location>
</feature>
<sequence>MTTERASTSRITGQGERSMNPSTTTTTPTSSTPERGSLLPINVDVLVLAIGLFGMFALTLYSLFFHEDGGLWNKDEHSHGPIMLCLSLWLLWTRWQDFEGTLDGSAAGTWSGWVFFLIGVAFYIPGRALNIIYFETFAFVPMLIGMVALLGGWPLLMKLKFPLFFMMFMVPIPGFVLDPISQFVKLHISIVVTEILHFFGYPIAHTGVVLAIGPYQLLVADACAGMRTLFMLEALGIFYLNVVKHSSMTRNVILGILIVPISFLANMLRVLFLALITYHLGDEMGQGYLHGLAGIVLFGIALALTVGADGLLRLMSRPSRDQQLQGA</sequence>
<gene>
    <name evidence="10" type="primary">xrtB</name>
    <name evidence="10" type="ORF">EYS42_10815</name>
</gene>
<feature type="compositionally biased region" description="Polar residues" evidence="8">
    <location>
        <begin position="1"/>
        <end position="20"/>
    </location>
</feature>
<dbReference type="InterPro" id="IPR013426">
    <property type="entry name" value="EpsH-like"/>
</dbReference>
<keyword evidence="2" id="KW-1003">Cell membrane</keyword>
<evidence type="ECO:0000256" key="8">
    <source>
        <dbReference type="SAM" id="MobiDB-lite"/>
    </source>
</evidence>
<evidence type="ECO:0000313" key="11">
    <source>
        <dbReference type="Proteomes" id="UP000292120"/>
    </source>
</evidence>
<feature type="transmembrane region" description="Helical" evidence="9">
    <location>
        <begin position="189"/>
        <end position="212"/>
    </location>
</feature>
<dbReference type="GO" id="GO:0005886">
    <property type="term" value="C:plasma membrane"/>
    <property type="evidence" value="ECO:0007669"/>
    <property type="project" value="UniProtKB-SubCell"/>
</dbReference>
<evidence type="ECO:0000256" key="4">
    <source>
        <dbReference type="ARBA" id="ARBA00022692"/>
    </source>
</evidence>
<feature type="transmembrane region" description="Helical" evidence="9">
    <location>
        <begin position="218"/>
        <end position="240"/>
    </location>
</feature>
<evidence type="ECO:0000256" key="2">
    <source>
        <dbReference type="ARBA" id="ARBA00022475"/>
    </source>
</evidence>
<dbReference type="Proteomes" id="UP000292120">
    <property type="component" value="Unassembled WGS sequence"/>
</dbReference>
<name>A0A4Q9GXV0_9BURK</name>
<evidence type="ECO:0000256" key="3">
    <source>
        <dbReference type="ARBA" id="ARBA00022670"/>
    </source>
</evidence>